<dbReference type="OrthoDB" id="9799482at2"/>
<dbReference type="GO" id="GO:0003700">
    <property type="term" value="F:DNA-binding transcription factor activity"/>
    <property type="evidence" value="ECO:0007669"/>
    <property type="project" value="InterPro"/>
</dbReference>
<dbReference type="Pfam" id="PF07729">
    <property type="entry name" value="FCD"/>
    <property type="match status" value="1"/>
</dbReference>
<dbReference type="PRINTS" id="PR00035">
    <property type="entry name" value="HTHGNTR"/>
</dbReference>
<proteinExistence type="predicted"/>
<dbReference type="SUPFAM" id="SSF48008">
    <property type="entry name" value="GntR ligand-binding domain-like"/>
    <property type="match status" value="1"/>
</dbReference>
<gene>
    <name evidence="5" type="ORF">HMPREF9334_01023</name>
</gene>
<dbReference type="PROSITE" id="PS50949">
    <property type="entry name" value="HTH_GNTR"/>
    <property type="match status" value="1"/>
</dbReference>
<protein>
    <recommendedName>
        <fullName evidence="4">HTH gntR-type domain-containing protein</fullName>
    </recommendedName>
</protein>
<dbReference type="InterPro" id="IPR011711">
    <property type="entry name" value="GntR_C"/>
</dbReference>
<dbReference type="Gene3D" id="1.10.10.10">
    <property type="entry name" value="Winged helix-like DNA-binding domain superfamily/Winged helix DNA-binding domain"/>
    <property type="match status" value="1"/>
</dbReference>
<name>G5GP42_9FIRM</name>
<evidence type="ECO:0000313" key="5">
    <source>
        <dbReference type="EMBL" id="EHG21091.1"/>
    </source>
</evidence>
<evidence type="ECO:0000256" key="3">
    <source>
        <dbReference type="ARBA" id="ARBA00023163"/>
    </source>
</evidence>
<dbReference type="STRING" id="679201.HMPREF9334_01023"/>
<dbReference type="InterPro" id="IPR036390">
    <property type="entry name" value="WH_DNA-bd_sf"/>
</dbReference>
<feature type="domain" description="HTH gntR-type" evidence="4">
    <location>
        <begin position="8"/>
        <end position="76"/>
    </location>
</feature>
<dbReference type="HOGENOM" id="CLU_017584_9_2_9"/>
<dbReference type="SUPFAM" id="SSF46785">
    <property type="entry name" value="Winged helix' DNA-binding domain"/>
    <property type="match status" value="1"/>
</dbReference>
<dbReference type="PATRIC" id="fig|679201.3.peg.1036"/>
<keyword evidence="6" id="KW-1185">Reference proteome</keyword>
<reference evidence="5 6" key="1">
    <citation type="submission" date="2011-08" db="EMBL/GenBank/DDBJ databases">
        <title>The Genome Sequence of Selenomonas infelix ATCC 43532.</title>
        <authorList>
            <consortium name="The Broad Institute Genome Sequencing Platform"/>
            <person name="Earl A."/>
            <person name="Ward D."/>
            <person name="Feldgarden M."/>
            <person name="Gevers D."/>
            <person name="Izard J."/>
            <person name="Blanton J.M."/>
            <person name="Baranova O.V."/>
            <person name="Dewhirst F.E."/>
            <person name="Young S.K."/>
            <person name="Zeng Q."/>
            <person name="Gargeya S."/>
            <person name="Fitzgerald M."/>
            <person name="Haas B."/>
            <person name="Abouelleil A."/>
            <person name="Alvarado L."/>
            <person name="Arachchi H.M."/>
            <person name="Berlin A."/>
            <person name="Brown A."/>
            <person name="Chapman S.B."/>
            <person name="Chen Z."/>
            <person name="Dunbar C."/>
            <person name="Freedman E."/>
            <person name="Gearin G."/>
            <person name="Gellesch M."/>
            <person name="Goldberg J."/>
            <person name="Griggs A."/>
            <person name="Gujja S."/>
            <person name="Heiman D."/>
            <person name="Howarth C."/>
            <person name="Larson L."/>
            <person name="Lui A."/>
            <person name="MacDonald P.J.P."/>
            <person name="Montmayeur A."/>
            <person name="Murphy C."/>
            <person name="Neiman D."/>
            <person name="Pearson M."/>
            <person name="Priest M."/>
            <person name="Roberts A."/>
            <person name="Saif S."/>
            <person name="Shea T."/>
            <person name="Shenoy N."/>
            <person name="Sisk P."/>
            <person name="Stolte C."/>
            <person name="Sykes S."/>
            <person name="Wortman J."/>
            <person name="Nusbaum C."/>
            <person name="Birren B."/>
        </authorList>
    </citation>
    <scope>NUCLEOTIDE SEQUENCE [LARGE SCALE GENOMIC DNA]</scope>
    <source>
        <strain evidence="5 6">ATCC 43532</strain>
    </source>
</reference>
<accession>G5GP42</accession>
<dbReference type="SMART" id="SM00345">
    <property type="entry name" value="HTH_GNTR"/>
    <property type="match status" value="1"/>
</dbReference>
<dbReference type="Gene3D" id="1.20.120.530">
    <property type="entry name" value="GntR ligand-binding domain-like"/>
    <property type="match status" value="1"/>
</dbReference>
<evidence type="ECO:0000313" key="6">
    <source>
        <dbReference type="Proteomes" id="UP000004129"/>
    </source>
</evidence>
<dbReference type="Proteomes" id="UP000004129">
    <property type="component" value="Unassembled WGS sequence"/>
</dbReference>
<keyword evidence="2" id="KW-0238">DNA-binding</keyword>
<dbReference type="PANTHER" id="PTHR43537">
    <property type="entry name" value="TRANSCRIPTIONAL REGULATOR, GNTR FAMILY"/>
    <property type="match status" value="1"/>
</dbReference>
<dbReference type="CDD" id="cd07377">
    <property type="entry name" value="WHTH_GntR"/>
    <property type="match status" value="1"/>
</dbReference>
<dbReference type="InterPro" id="IPR008920">
    <property type="entry name" value="TF_FadR/GntR_C"/>
</dbReference>
<evidence type="ECO:0000256" key="2">
    <source>
        <dbReference type="ARBA" id="ARBA00023125"/>
    </source>
</evidence>
<organism evidence="5 6">
    <name type="scientific">Selenomonas infelix ATCC 43532</name>
    <dbReference type="NCBI Taxonomy" id="679201"/>
    <lineage>
        <taxon>Bacteria</taxon>
        <taxon>Bacillati</taxon>
        <taxon>Bacillota</taxon>
        <taxon>Negativicutes</taxon>
        <taxon>Selenomonadales</taxon>
        <taxon>Selenomonadaceae</taxon>
        <taxon>Selenomonas</taxon>
    </lineage>
</organism>
<sequence length="234" mass="26194">MKLNLNGVALTDAVAAQIIEYIQEHGLAPGDKLPTEQELVEMFQVSRSTLREAFKTLVSRNILETRQGSGTYVSPKRGIPTDPLGLTFMQTGSLLALDLLELRLILEPELAALAAVRRSPCQLARIEAACVATEQDIRADRPHDYNDLLLHREIAAASGNKIAPNLIDIIYSSIRQNINITDGSLREHTRIYHRRMVESIKEQDLQGARYAVIVHLSENRRYIMMEAGARETPQ</sequence>
<keyword evidence="1" id="KW-0805">Transcription regulation</keyword>
<dbReference type="InterPro" id="IPR000524">
    <property type="entry name" value="Tscrpt_reg_HTH_GntR"/>
</dbReference>
<dbReference type="GO" id="GO:0003677">
    <property type="term" value="F:DNA binding"/>
    <property type="evidence" value="ECO:0007669"/>
    <property type="project" value="UniProtKB-KW"/>
</dbReference>
<dbReference type="EMBL" id="ACZM01000010">
    <property type="protein sequence ID" value="EHG21091.1"/>
    <property type="molecule type" value="Genomic_DNA"/>
</dbReference>
<keyword evidence="3" id="KW-0804">Transcription</keyword>
<evidence type="ECO:0000256" key="1">
    <source>
        <dbReference type="ARBA" id="ARBA00023015"/>
    </source>
</evidence>
<comment type="caution">
    <text evidence="5">The sequence shown here is derived from an EMBL/GenBank/DDBJ whole genome shotgun (WGS) entry which is preliminary data.</text>
</comment>
<dbReference type="SMART" id="SM00895">
    <property type="entry name" value="FCD"/>
    <property type="match status" value="1"/>
</dbReference>
<dbReference type="PANTHER" id="PTHR43537:SF5">
    <property type="entry name" value="UXU OPERON TRANSCRIPTIONAL REGULATOR"/>
    <property type="match status" value="1"/>
</dbReference>
<evidence type="ECO:0000259" key="4">
    <source>
        <dbReference type="PROSITE" id="PS50949"/>
    </source>
</evidence>
<dbReference type="InterPro" id="IPR036388">
    <property type="entry name" value="WH-like_DNA-bd_sf"/>
</dbReference>
<dbReference type="Pfam" id="PF00392">
    <property type="entry name" value="GntR"/>
    <property type="match status" value="1"/>
</dbReference>
<dbReference type="eggNOG" id="COG2186">
    <property type="taxonomic scope" value="Bacteria"/>
</dbReference>
<dbReference type="AlphaFoldDB" id="G5GP42"/>